<protein>
    <submittedName>
        <fullName evidence="2">Imidazolonepropionase</fullName>
    </submittedName>
</protein>
<gene>
    <name evidence="2" type="ORF">SAMN05660359_00495</name>
</gene>
<dbReference type="InterPro" id="IPR051781">
    <property type="entry name" value="Metallo-dep_Hydrolase"/>
</dbReference>
<dbReference type="PANTHER" id="PTHR43135:SF3">
    <property type="entry name" value="ALPHA-D-RIBOSE 1-METHYLPHOSPHONATE 5-TRIPHOSPHATE DIPHOSPHATASE"/>
    <property type="match status" value="1"/>
</dbReference>
<dbReference type="Pfam" id="PF01979">
    <property type="entry name" value="Amidohydro_1"/>
    <property type="match status" value="1"/>
</dbReference>
<dbReference type="Proteomes" id="UP000183642">
    <property type="component" value="Unassembled WGS sequence"/>
</dbReference>
<organism evidence="2 3">
    <name type="scientific">Geodermatophilus obscurus</name>
    <dbReference type="NCBI Taxonomy" id="1861"/>
    <lineage>
        <taxon>Bacteria</taxon>
        <taxon>Bacillati</taxon>
        <taxon>Actinomycetota</taxon>
        <taxon>Actinomycetes</taxon>
        <taxon>Geodermatophilales</taxon>
        <taxon>Geodermatophilaceae</taxon>
        <taxon>Geodermatophilus</taxon>
    </lineage>
</organism>
<dbReference type="RefSeq" id="WP_075011898.1">
    <property type="nucleotide sequence ID" value="NZ_FOWE01000001.1"/>
</dbReference>
<feature type="domain" description="Amidohydrolase-related" evidence="1">
    <location>
        <begin position="52"/>
        <end position="388"/>
    </location>
</feature>
<dbReference type="SUPFAM" id="SSF51556">
    <property type="entry name" value="Metallo-dependent hydrolases"/>
    <property type="match status" value="1"/>
</dbReference>
<dbReference type="GO" id="GO:0016810">
    <property type="term" value="F:hydrolase activity, acting on carbon-nitrogen (but not peptide) bonds"/>
    <property type="evidence" value="ECO:0007669"/>
    <property type="project" value="InterPro"/>
</dbReference>
<dbReference type="InterPro" id="IPR011059">
    <property type="entry name" value="Metal-dep_hydrolase_composite"/>
</dbReference>
<sequence>MRGYRADRAFDGERVLPGGALVLVDGERIVAVQPAGTPAPADVRVTALPGTTLLPGLIDTHVHLCGDNGVRALEQLPELSAAELDAVITAALAQQLAAGVTAVRDLGDHRWAVVDRAPRTGPTVVAAGPPITSPGGHCCSMGGESSGAEQLRRAVQDRAERGADLVKVMASGGAMTPGTDMFACQFSDDDLRAVVEEAHRLGLPVTAHAHPVVAVEQVLAAGVDGIEHGSCLTAEGFGVPPRLAEALARAGTVVCPTLGILPGVAPPLRVQELIDRLGMTYERRLQVTGDLHRAGVVLVSGVDAGIGPGKPHGLLPLAVADLADAGMRPADALASATGRAADACGLGGRTGRLAAGLDADLLLVDGDATADLAALQRVRLVVSRGREVAPAA</sequence>
<proteinExistence type="predicted"/>
<dbReference type="OrthoDB" id="3514520at2"/>
<dbReference type="InterPro" id="IPR032466">
    <property type="entry name" value="Metal_Hydrolase"/>
</dbReference>
<evidence type="ECO:0000313" key="2">
    <source>
        <dbReference type="EMBL" id="SFN89706.1"/>
    </source>
</evidence>
<dbReference type="AlphaFoldDB" id="A0A1I5CS85"/>
<evidence type="ECO:0000313" key="3">
    <source>
        <dbReference type="Proteomes" id="UP000183642"/>
    </source>
</evidence>
<accession>A0A1I5CS85</accession>
<dbReference type="EMBL" id="FOWE01000001">
    <property type="protein sequence ID" value="SFN89706.1"/>
    <property type="molecule type" value="Genomic_DNA"/>
</dbReference>
<reference evidence="3" key="1">
    <citation type="submission" date="2016-10" db="EMBL/GenBank/DDBJ databases">
        <authorList>
            <person name="Varghese N."/>
            <person name="Submissions S."/>
        </authorList>
    </citation>
    <scope>NUCLEOTIDE SEQUENCE [LARGE SCALE GENOMIC DNA]</scope>
    <source>
        <strain evidence="3">DSM 43161</strain>
    </source>
</reference>
<name>A0A1I5CS85_9ACTN</name>
<keyword evidence="3" id="KW-1185">Reference proteome</keyword>
<dbReference type="InterPro" id="IPR006680">
    <property type="entry name" value="Amidohydro-rel"/>
</dbReference>
<dbReference type="Gene3D" id="3.20.20.140">
    <property type="entry name" value="Metal-dependent hydrolases"/>
    <property type="match status" value="1"/>
</dbReference>
<evidence type="ECO:0000259" key="1">
    <source>
        <dbReference type="Pfam" id="PF01979"/>
    </source>
</evidence>
<dbReference type="PANTHER" id="PTHR43135">
    <property type="entry name" value="ALPHA-D-RIBOSE 1-METHYLPHOSPHONATE 5-TRIPHOSPHATE DIPHOSPHATASE"/>
    <property type="match status" value="1"/>
</dbReference>
<dbReference type="Gene3D" id="2.30.40.10">
    <property type="entry name" value="Urease, subunit C, domain 1"/>
    <property type="match status" value="1"/>
</dbReference>
<dbReference type="SUPFAM" id="SSF51338">
    <property type="entry name" value="Composite domain of metallo-dependent hydrolases"/>
    <property type="match status" value="1"/>
</dbReference>